<organism evidence="1 2">
    <name type="scientific">Paraphoma chrysanthemicola</name>
    <dbReference type="NCBI Taxonomy" id="798071"/>
    <lineage>
        <taxon>Eukaryota</taxon>
        <taxon>Fungi</taxon>
        <taxon>Dikarya</taxon>
        <taxon>Ascomycota</taxon>
        <taxon>Pezizomycotina</taxon>
        <taxon>Dothideomycetes</taxon>
        <taxon>Pleosporomycetidae</taxon>
        <taxon>Pleosporales</taxon>
        <taxon>Pleosporineae</taxon>
        <taxon>Phaeosphaeriaceae</taxon>
        <taxon>Paraphoma</taxon>
    </lineage>
</organism>
<dbReference type="EMBL" id="JAGMVJ010000014">
    <property type="protein sequence ID" value="KAH7082319.1"/>
    <property type="molecule type" value="Genomic_DNA"/>
</dbReference>
<dbReference type="OrthoDB" id="3793678at2759"/>
<dbReference type="AlphaFoldDB" id="A0A8K0R2U1"/>
<sequence>MHSESHSQPTHLDRNSRVALLDGPSPVLVVYHTGCVFDYSHQCTVAEGAVSADRSRQFLEQADSNKRPFLIEFPARALAAASPSFKQSYESSSNTSRIRFDLGNLLPGYAMCVLDWYGRSLASRQWYSFLPEEPSMQIGNEWFWVYCYATMRRLGLDEFASSLGEVIGGMMGRLAIDAAGYEHLLRAVPVEDPLIVALATHTAQSMVSQTLALTEADIVMITERFPSFAELVNSILRRR</sequence>
<proteinExistence type="predicted"/>
<gene>
    <name evidence="1" type="ORF">FB567DRAFT_562125</name>
</gene>
<dbReference type="Proteomes" id="UP000813461">
    <property type="component" value="Unassembled WGS sequence"/>
</dbReference>
<name>A0A8K0R2U1_9PLEO</name>
<keyword evidence="2" id="KW-1185">Reference proteome</keyword>
<comment type="caution">
    <text evidence="1">The sequence shown here is derived from an EMBL/GenBank/DDBJ whole genome shotgun (WGS) entry which is preliminary data.</text>
</comment>
<protein>
    <submittedName>
        <fullName evidence="1">Uncharacterized protein</fullName>
    </submittedName>
</protein>
<reference evidence="1" key="1">
    <citation type="journal article" date="2021" name="Nat. Commun.">
        <title>Genetic determinants of endophytism in the Arabidopsis root mycobiome.</title>
        <authorList>
            <person name="Mesny F."/>
            <person name="Miyauchi S."/>
            <person name="Thiergart T."/>
            <person name="Pickel B."/>
            <person name="Atanasova L."/>
            <person name="Karlsson M."/>
            <person name="Huettel B."/>
            <person name="Barry K.W."/>
            <person name="Haridas S."/>
            <person name="Chen C."/>
            <person name="Bauer D."/>
            <person name="Andreopoulos W."/>
            <person name="Pangilinan J."/>
            <person name="LaButti K."/>
            <person name="Riley R."/>
            <person name="Lipzen A."/>
            <person name="Clum A."/>
            <person name="Drula E."/>
            <person name="Henrissat B."/>
            <person name="Kohler A."/>
            <person name="Grigoriev I.V."/>
            <person name="Martin F.M."/>
            <person name="Hacquard S."/>
        </authorList>
    </citation>
    <scope>NUCLEOTIDE SEQUENCE</scope>
    <source>
        <strain evidence="1">MPI-SDFR-AT-0120</strain>
    </source>
</reference>
<evidence type="ECO:0000313" key="1">
    <source>
        <dbReference type="EMBL" id="KAH7082319.1"/>
    </source>
</evidence>
<evidence type="ECO:0000313" key="2">
    <source>
        <dbReference type="Proteomes" id="UP000813461"/>
    </source>
</evidence>
<accession>A0A8K0R2U1</accession>